<keyword evidence="4" id="KW-1185">Reference proteome</keyword>
<dbReference type="AlphaFoldDB" id="A0A815D5Q3"/>
<organism evidence="2 4">
    <name type="scientific">Didymodactylos carnosus</name>
    <dbReference type="NCBI Taxonomy" id="1234261"/>
    <lineage>
        <taxon>Eukaryota</taxon>
        <taxon>Metazoa</taxon>
        <taxon>Spiralia</taxon>
        <taxon>Gnathifera</taxon>
        <taxon>Rotifera</taxon>
        <taxon>Eurotatoria</taxon>
        <taxon>Bdelloidea</taxon>
        <taxon>Philodinida</taxon>
        <taxon>Philodinidae</taxon>
        <taxon>Didymodactylos</taxon>
    </lineage>
</organism>
<name>A0A815D5Q3_9BILA</name>
<accession>A0A815D5Q3</accession>
<evidence type="ECO:0000313" key="3">
    <source>
        <dbReference type="EMBL" id="CAF4102871.1"/>
    </source>
</evidence>
<feature type="compositionally biased region" description="Polar residues" evidence="1">
    <location>
        <begin position="200"/>
        <end position="216"/>
    </location>
</feature>
<evidence type="ECO:0000313" key="2">
    <source>
        <dbReference type="EMBL" id="CAF1293287.1"/>
    </source>
</evidence>
<comment type="caution">
    <text evidence="2">The sequence shown here is derived from an EMBL/GenBank/DDBJ whole genome shotgun (WGS) entry which is preliminary data.</text>
</comment>
<reference evidence="2" key="1">
    <citation type="submission" date="2021-02" db="EMBL/GenBank/DDBJ databases">
        <authorList>
            <person name="Nowell W R."/>
        </authorList>
    </citation>
    <scope>NUCLEOTIDE SEQUENCE</scope>
</reference>
<protein>
    <submittedName>
        <fullName evidence="2">Uncharacterized protein</fullName>
    </submittedName>
</protein>
<dbReference type="OrthoDB" id="10063690at2759"/>
<evidence type="ECO:0000313" key="4">
    <source>
        <dbReference type="Proteomes" id="UP000663829"/>
    </source>
</evidence>
<gene>
    <name evidence="2" type="ORF">GPM918_LOCUS28146</name>
    <name evidence="3" type="ORF">SRO942_LOCUS28608</name>
</gene>
<feature type="region of interest" description="Disordered" evidence="1">
    <location>
        <begin position="200"/>
        <end position="223"/>
    </location>
</feature>
<dbReference type="EMBL" id="CAJOBC010033815">
    <property type="protein sequence ID" value="CAF4102871.1"/>
    <property type="molecule type" value="Genomic_DNA"/>
</dbReference>
<dbReference type="Proteomes" id="UP000681722">
    <property type="component" value="Unassembled WGS sequence"/>
</dbReference>
<dbReference type="Proteomes" id="UP000663829">
    <property type="component" value="Unassembled WGS sequence"/>
</dbReference>
<proteinExistence type="predicted"/>
<sequence>MKSSNVNILKDAAKKVEIMFAESYRKDQTIAKDKAITSSILSNVNGLSLRKALASGDKIIIADELDPILDKLGVYESKDKAEEGALLCEAFDGIHDDTRTTGSTIVHISDAKLSIFGATTGNRYSKLMQQWKNNDGFYGIHNRMTYLAVSNKEPLRPQHLINRQKVLSLPSIAHILIVCHCLGDIEYRFREISDDESMSTTMIRSSQHQQASTKTAAENKNDATNEKSSAFFYTFNKTADLYASPTSSTEEQLKDLYSKVLEIFPRYCVLFQIFKNVVHILNETTKYINFDDGDHVNKHIDDKFVTEIKLAIKRLLITDNVPRNQMKMPILYIELNTCVTIWSYYEHIFNIALTTFDMHTILPLTTINILSTQREAARKILLYPYNVFSRTTFLGKSPIDRRDNSPLHNYPHKFDEGISELIKSKLIEEDQWLRKVQYAYMKVQPPDDLQEKIDFEKKLNEYNITFDQYENVYKNSSYPPSSALSLKFVTHMGNYSKYVKEYHKYETDKMMKEKIDELLEENKIKKVIMNNENRYELTDRYLQSVNQSQSVNTTTTIPTNSTPIPSPSAIFTSVAMTSAPIITQQCLLPQPSLPLVKSVDNLSYGFEKSTNPSVIDDQSVFLNSDQPSSRGGNDLLTMLQETFNTLNYSTSSTARIERLETSSHKNKPDEQNSIDQLRTTANKHLDGNAQVIELQPASSSTITALHQMPALTPHYLLTIEDRCQTHLTAHSEEERQTHGLLHNELIEISDSSSVNEGIVHCLSSLSASPITDEDKIESSNTKQLLTIQDLNNLTKISEKINNNSLTAQIFSASSSHTFPLSEITNEIQQSVVINENNDCQVISSLESCQHECDFYTDNQQNKKDTNEDGQLIFDESIINPTVNNCSATLTSVLAQETETSRERMETNNITDGNVQDMKTNKEGNYKIFDFRKSSNSDDFYSVIFAVELF</sequence>
<dbReference type="EMBL" id="CAJNOQ010012156">
    <property type="protein sequence ID" value="CAF1293287.1"/>
    <property type="molecule type" value="Genomic_DNA"/>
</dbReference>
<evidence type="ECO:0000256" key="1">
    <source>
        <dbReference type="SAM" id="MobiDB-lite"/>
    </source>
</evidence>